<sequence length="369" mass="40393">MSKEDEEGSDFARALQVSSGTTLGMVTTAAMQLNLFEIIAKASTVNGTSPFGHDAKRLSPDDIVAHLPTQNPTAPAMLERILRFLAANSILNRIVVAGEDGKEKSLYGLTSVCKYYVSDEDGVSLAPTLVMIHDKVMIDSWYHLKDAVLEGGTPFNRAHDGMHAFEYPAVDSRFNDVFNQGMYNHTSLVMKSVLEAYTGFEEITQLVDVGGGTGAMLAKIISKYPLIKGVNLDLPHVIKTAAPLAGVEHLGGDMFERIPKGEAILLKGILHDWSDKECLKLLKNCYSALPEYGKIIIVELIVPEFKDTSSSSKIKYIMDRDILMLAACPGGRERSFTEFQALAKESGFATTKLMCNASVYSVLEFLKKP</sequence>
<dbReference type="SUPFAM" id="SSF53335">
    <property type="entry name" value="S-adenosyl-L-methionine-dependent methyltransferases"/>
    <property type="match status" value="1"/>
</dbReference>
<evidence type="ECO:0000313" key="8">
    <source>
        <dbReference type="EMBL" id="WOH02351.1"/>
    </source>
</evidence>
<comment type="similarity">
    <text evidence="4">Belongs to the class I-like SAM-binding methyltransferase superfamily. Cation-independent O-methyltransferase family. COMT subfamily.</text>
</comment>
<dbReference type="Gene3D" id="1.10.10.10">
    <property type="entry name" value="Winged helix-like DNA-binding domain superfamily/Winged helix DNA-binding domain"/>
    <property type="match status" value="1"/>
</dbReference>
<dbReference type="GO" id="GO:0009805">
    <property type="term" value="P:coumarin biosynthetic process"/>
    <property type="evidence" value="ECO:0007669"/>
    <property type="project" value="UniProtKB-ARBA"/>
</dbReference>
<feature type="domain" description="O-methyltransferase C-terminal" evidence="6">
    <location>
        <begin position="141"/>
        <end position="349"/>
    </location>
</feature>
<evidence type="ECO:0000256" key="4">
    <source>
        <dbReference type="ARBA" id="ARBA00034481"/>
    </source>
</evidence>
<name>A0AAF0X5U7_DAUCS</name>
<dbReference type="InterPro" id="IPR001077">
    <property type="entry name" value="COMT_C"/>
</dbReference>
<dbReference type="GO" id="GO:0032259">
    <property type="term" value="P:methylation"/>
    <property type="evidence" value="ECO:0007669"/>
    <property type="project" value="UniProtKB-KW"/>
</dbReference>
<dbReference type="Gene3D" id="3.40.50.150">
    <property type="entry name" value="Vaccinia Virus protein VP39"/>
    <property type="match status" value="1"/>
</dbReference>
<dbReference type="FunFam" id="3.40.50.150:FF:000061">
    <property type="entry name" value="Caffeic acid O-methyltransferase"/>
    <property type="match status" value="1"/>
</dbReference>
<dbReference type="GO" id="GO:0008171">
    <property type="term" value="F:O-methyltransferase activity"/>
    <property type="evidence" value="ECO:0007669"/>
    <property type="project" value="InterPro"/>
</dbReference>
<dbReference type="PROSITE" id="PS51683">
    <property type="entry name" value="SAM_OMT_II"/>
    <property type="match status" value="1"/>
</dbReference>
<dbReference type="PIRSF" id="PIRSF005739">
    <property type="entry name" value="O-mtase"/>
    <property type="match status" value="1"/>
</dbReference>
<dbReference type="Proteomes" id="UP000077755">
    <property type="component" value="Chromosome 5"/>
</dbReference>
<evidence type="ECO:0000256" key="2">
    <source>
        <dbReference type="ARBA" id="ARBA00022679"/>
    </source>
</evidence>
<dbReference type="EMBL" id="CP093347">
    <property type="protein sequence ID" value="WOH02351.1"/>
    <property type="molecule type" value="Genomic_DNA"/>
</dbReference>
<evidence type="ECO:0000313" key="9">
    <source>
        <dbReference type="Proteomes" id="UP000077755"/>
    </source>
</evidence>
<dbReference type="InterPro" id="IPR036390">
    <property type="entry name" value="WH_DNA-bd_sf"/>
</dbReference>
<dbReference type="KEGG" id="dcr:108222203"/>
<dbReference type="InterPro" id="IPR012967">
    <property type="entry name" value="COMT_dimerisation"/>
</dbReference>
<feature type="active site" description="Proton acceptor" evidence="5">
    <location>
        <position position="271"/>
    </location>
</feature>
<evidence type="ECO:0000256" key="3">
    <source>
        <dbReference type="ARBA" id="ARBA00022691"/>
    </source>
</evidence>
<evidence type="ECO:0000259" key="7">
    <source>
        <dbReference type="Pfam" id="PF08100"/>
    </source>
</evidence>
<organism evidence="8 9">
    <name type="scientific">Daucus carota subsp. sativus</name>
    <name type="common">Carrot</name>
    <dbReference type="NCBI Taxonomy" id="79200"/>
    <lineage>
        <taxon>Eukaryota</taxon>
        <taxon>Viridiplantae</taxon>
        <taxon>Streptophyta</taxon>
        <taxon>Embryophyta</taxon>
        <taxon>Tracheophyta</taxon>
        <taxon>Spermatophyta</taxon>
        <taxon>Magnoliopsida</taxon>
        <taxon>eudicotyledons</taxon>
        <taxon>Gunneridae</taxon>
        <taxon>Pentapetalae</taxon>
        <taxon>asterids</taxon>
        <taxon>campanulids</taxon>
        <taxon>Apiales</taxon>
        <taxon>Apiaceae</taxon>
        <taxon>Apioideae</taxon>
        <taxon>Scandiceae</taxon>
        <taxon>Daucinae</taxon>
        <taxon>Daucus</taxon>
        <taxon>Daucus sect. Daucus</taxon>
    </lineage>
</organism>
<dbReference type="InterPro" id="IPR029063">
    <property type="entry name" value="SAM-dependent_MTases_sf"/>
</dbReference>
<dbReference type="GO" id="GO:0046983">
    <property type="term" value="F:protein dimerization activity"/>
    <property type="evidence" value="ECO:0007669"/>
    <property type="project" value="InterPro"/>
</dbReference>
<reference evidence="8" key="2">
    <citation type="submission" date="2022-03" db="EMBL/GenBank/DDBJ databases">
        <title>Draft title - Genomic analysis of global carrot germplasm unveils the trajectory of domestication and the origin of high carotenoid orange carrot.</title>
        <authorList>
            <person name="Iorizzo M."/>
            <person name="Ellison S."/>
            <person name="Senalik D."/>
            <person name="Macko-Podgorni A."/>
            <person name="Grzebelus D."/>
            <person name="Bostan H."/>
            <person name="Rolling W."/>
            <person name="Curaba J."/>
            <person name="Simon P."/>
        </authorList>
    </citation>
    <scope>NUCLEOTIDE SEQUENCE</scope>
    <source>
        <tissue evidence="8">Leaf</tissue>
    </source>
</reference>
<dbReference type="PANTHER" id="PTHR11746">
    <property type="entry name" value="O-METHYLTRANSFERASE"/>
    <property type="match status" value="1"/>
</dbReference>
<dbReference type="Pfam" id="PF08100">
    <property type="entry name" value="Dimerisation"/>
    <property type="match status" value="1"/>
</dbReference>
<evidence type="ECO:0000256" key="1">
    <source>
        <dbReference type="ARBA" id="ARBA00022603"/>
    </source>
</evidence>
<dbReference type="InterPro" id="IPR016461">
    <property type="entry name" value="COMT-like"/>
</dbReference>
<dbReference type="FunFam" id="1.10.10.10:FF:000357">
    <property type="entry name" value="Caffeic acid 3-O-methyltransferase"/>
    <property type="match status" value="1"/>
</dbReference>
<evidence type="ECO:0000256" key="5">
    <source>
        <dbReference type="PIRSR" id="PIRSR005739-1"/>
    </source>
</evidence>
<dbReference type="GO" id="GO:0008757">
    <property type="term" value="F:S-adenosylmethionine-dependent methyltransferase activity"/>
    <property type="evidence" value="ECO:0007669"/>
    <property type="project" value="UniProtKB-ARBA"/>
</dbReference>
<dbReference type="InterPro" id="IPR036388">
    <property type="entry name" value="WH-like_DNA-bd_sf"/>
</dbReference>
<evidence type="ECO:0000259" key="6">
    <source>
        <dbReference type="Pfam" id="PF00891"/>
    </source>
</evidence>
<keyword evidence="3" id="KW-0949">S-adenosyl-L-methionine</keyword>
<keyword evidence="9" id="KW-1185">Reference proteome</keyword>
<protein>
    <submittedName>
        <fullName evidence="8">Uncharacterized protein</fullName>
    </submittedName>
</protein>
<keyword evidence="1" id="KW-0489">Methyltransferase</keyword>
<dbReference type="Pfam" id="PF00891">
    <property type="entry name" value="Methyltransf_2"/>
    <property type="match status" value="1"/>
</dbReference>
<keyword evidence="2" id="KW-0808">Transferase</keyword>
<accession>A0AAF0X5U7</accession>
<feature type="domain" description="O-methyltransferase dimerisation" evidence="7">
    <location>
        <begin position="16"/>
        <end position="118"/>
    </location>
</feature>
<dbReference type="SUPFAM" id="SSF46785">
    <property type="entry name" value="Winged helix' DNA-binding domain"/>
    <property type="match status" value="1"/>
</dbReference>
<proteinExistence type="inferred from homology"/>
<gene>
    <name evidence="8" type="ORF">DCAR_0521740</name>
</gene>
<reference evidence="8" key="1">
    <citation type="journal article" date="2016" name="Nat. Genet.">
        <title>A high-quality carrot genome assembly provides new insights into carotenoid accumulation and asterid genome evolution.</title>
        <authorList>
            <person name="Iorizzo M."/>
            <person name="Ellison S."/>
            <person name="Senalik D."/>
            <person name="Zeng P."/>
            <person name="Satapoomin P."/>
            <person name="Huang J."/>
            <person name="Bowman M."/>
            <person name="Iovene M."/>
            <person name="Sanseverino W."/>
            <person name="Cavagnaro P."/>
            <person name="Yildiz M."/>
            <person name="Macko-Podgorni A."/>
            <person name="Moranska E."/>
            <person name="Grzebelus E."/>
            <person name="Grzebelus D."/>
            <person name="Ashrafi H."/>
            <person name="Zheng Z."/>
            <person name="Cheng S."/>
            <person name="Spooner D."/>
            <person name="Van Deynze A."/>
            <person name="Simon P."/>
        </authorList>
    </citation>
    <scope>NUCLEOTIDE SEQUENCE</scope>
    <source>
        <tissue evidence="8">Leaf</tissue>
    </source>
</reference>
<dbReference type="AlphaFoldDB" id="A0AAF0X5U7"/>